<dbReference type="Pfam" id="PF00135">
    <property type="entry name" value="COesterase"/>
    <property type="match status" value="1"/>
</dbReference>
<protein>
    <recommendedName>
        <fullName evidence="3">Carboxylic ester hydrolase</fullName>
        <ecNumber evidence="3">3.1.1.-</ecNumber>
    </recommendedName>
</protein>
<reference evidence="5 6" key="1">
    <citation type="submission" date="2016-10" db="EMBL/GenBank/DDBJ databases">
        <authorList>
            <person name="de Groot N.N."/>
        </authorList>
    </citation>
    <scope>NUCLEOTIDE SEQUENCE [LARGE SCALE GENOMIC DNA]</scope>
    <source>
        <strain evidence="5 6">DSM 21668</strain>
    </source>
</reference>
<dbReference type="InterPro" id="IPR050309">
    <property type="entry name" value="Type-B_Carboxylest/Lipase"/>
</dbReference>
<keyword evidence="6" id="KW-1185">Reference proteome</keyword>
<dbReference type="PROSITE" id="PS00122">
    <property type="entry name" value="CARBOXYLESTERASE_B_1"/>
    <property type="match status" value="1"/>
</dbReference>
<dbReference type="InterPro" id="IPR029058">
    <property type="entry name" value="AB_hydrolase_fold"/>
</dbReference>
<feature type="domain" description="Carboxylesterase type B" evidence="4">
    <location>
        <begin position="18"/>
        <end position="526"/>
    </location>
</feature>
<keyword evidence="2 3" id="KW-0378">Hydrolase</keyword>
<dbReference type="EMBL" id="FNGS01000005">
    <property type="protein sequence ID" value="SDM20614.1"/>
    <property type="molecule type" value="Genomic_DNA"/>
</dbReference>
<evidence type="ECO:0000256" key="1">
    <source>
        <dbReference type="ARBA" id="ARBA00005964"/>
    </source>
</evidence>
<organism evidence="5 6">
    <name type="scientific">Siphonobacter aquaeclarae</name>
    <dbReference type="NCBI Taxonomy" id="563176"/>
    <lineage>
        <taxon>Bacteria</taxon>
        <taxon>Pseudomonadati</taxon>
        <taxon>Bacteroidota</taxon>
        <taxon>Cytophagia</taxon>
        <taxon>Cytophagales</taxon>
        <taxon>Cytophagaceae</taxon>
        <taxon>Siphonobacter</taxon>
    </lineage>
</organism>
<sequence length="531" mass="57315">MVLLVAASLPVLAQKSATTAKTASGVLEGVVEPSGIRSFKGVPFAQPPVGELRWKEPQPVKAWTGVRKADEFGAKPMQLNVFGDMNSRSKSMGEDCLYLNVWTPAKSGKEKLPVLVYFYGGGWVAGDGSEPRYDGESMAQKGIVAVTVNYRLGVFGYMSHPEFSKESGHNASGNYGYLDQREALRWVKQNIAAFGGDPNQVTIAGESAGSCSVSAQMASPLSKGLFHRAIGESGSLLAMPMLPPVSLADAEKAGVRFGESLGATTLAQLRALPADQLLKASGKPGVMQWTPVVDGYFFPKSPLAAFEAGEQVKVPLLVGWNSQEMGYQFLLGKEQPTVAAYTQAVEKRFGDRAAEVLKLYAATDDQSAEQAATDLASDGFLSYCTWKWADLHSKTGGSQPVYRYYYSRPRPAMRPEMGNASAGLAGGVVRDGAAKKADIPKGAVHSAEIEYAMGNLATNQVYDWTPDDYKVSKVMQEFFANFIKTGNPNGAGVPAWTPIKGNTVSVMHIDVNTRQEPEQNRGRYLFWDSKK</sequence>
<dbReference type="PANTHER" id="PTHR11559">
    <property type="entry name" value="CARBOXYLESTERASE"/>
    <property type="match status" value="1"/>
</dbReference>
<evidence type="ECO:0000313" key="6">
    <source>
        <dbReference type="Proteomes" id="UP000198901"/>
    </source>
</evidence>
<dbReference type="STRING" id="563176.SAMN04488090_2826"/>
<name>A0A1G9RBK8_9BACT</name>
<evidence type="ECO:0000259" key="4">
    <source>
        <dbReference type="Pfam" id="PF00135"/>
    </source>
</evidence>
<dbReference type="SUPFAM" id="SSF53474">
    <property type="entry name" value="alpha/beta-Hydrolases"/>
    <property type="match status" value="1"/>
</dbReference>
<dbReference type="EC" id="3.1.1.-" evidence="3"/>
<evidence type="ECO:0000256" key="2">
    <source>
        <dbReference type="ARBA" id="ARBA00022801"/>
    </source>
</evidence>
<proteinExistence type="inferred from homology"/>
<dbReference type="PROSITE" id="PS00941">
    <property type="entry name" value="CARBOXYLESTERASE_B_2"/>
    <property type="match status" value="1"/>
</dbReference>
<dbReference type="AlphaFoldDB" id="A0A1G9RBK8"/>
<accession>A0A1G9RBK8</accession>
<dbReference type="Proteomes" id="UP000198901">
    <property type="component" value="Unassembled WGS sequence"/>
</dbReference>
<dbReference type="Gene3D" id="3.40.50.1820">
    <property type="entry name" value="alpha/beta hydrolase"/>
    <property type="match status" value="1"/>
</dbReference>
<dbReference type="InterPro" id="IPR002018">
    <property type="entry name" value="CarbesteraseB"/>
</dbReference>
<dbReference type="InterPro" id="IPR019819">
    <property type="entry name" value="Carboxylesterase_B_CS"/>
</dbReference>
<dbReference type="GO" id="GO:0016787">
    <property type="term" value="F:hydrolase activity"/>
    <property type="evidence" value="ECO:0007669"/>
    <property type="project" value="UniProtKB-KW"/>
</dbReference>
<gene>
    <name evidence="5" type="ORF">SAMN04488090_2826</name>
</gene>
<evidence type="ECO:0000313" key="5">
    <source>
        <dbReference type="EMBL" id="SDM20614.1"/>
    </source>
</evidence>
<comment type="similarity">
    <text evidence="1 3">Belongs to the type-B carboxylesterase/lipase family.</text>
</comment>
<evidence type="ECO:0000256" key="3">
    <source>
        <dbReference type="RuleBase" id="RU361235"/>
    </source>
</evidence>
<dbReference type="InterPro" id="IPR019826">
    <property type="entry name" value="Carboxylesterase_B_AS"/>
</dbReference>